<gene>
    <name evidence="2" type="ORF">Cni_G01363</name>
</gene>
<name>A0AAQ3JP62_9LILI</name>
<evidence type="ECO:0000256" key="1">
    <source>
        <dbReference type="SAM" id="MobiDB-lite"/>
    </source>
</evidence>
<dbReference type="AlphaFoldDB" id="A0AAQ3JP62"/>
<sequence length="196" mass="21293">MAVPSTTNGPDAAAEPDPFEFSFRCPFSPPAMCAADDIFLAGKILPFGAPPPPPKRAETSGDLRWKPEPPAAAAQGPDRLRRLWSGGPKTGYRRMRRVSDCDDGKALLEKAPPQVSARQQRPRWYLWVLGSVRLPATMDMSDIKNRQRRKILAAETGNDLNGGGSWKLLRSLSCRGLESATVVTVPPPLNLAAAHV</sequence>
<dbReference type="PANTHER" id="PTHR34130:SF5">
    <property type="entry name" value="OS08G0243800 PROTEIN"/>
    <property type="match status" value="1"/>
</dbReference>
<keyword evidence="3" id="KW-1185">Reference proteome</keyword>
<dbReference type="Proteomes" id="UP001327560">
    <property type="component" value="Chromosome 1"/>
</dbReference>
<reference evidence="2 3" key="1">
    <citation type="submission" date="2023-10" db="EMBL/GenBank/DDBJ databases">
        <title>Chromosome-scale genome assembly provides insights into flower coloration mechanisms of Canna indica.</title>
        <authorList>
            <person name="Li C."/>
        </authorList>
    </citation>
    <scope>NUCLEOTIDE SEQUENCE [LARGE SCALE GENOMIC DNA]</scope>
    <source>
        <tissue evidence="2">Flower</tissue>
    </source>
</reference>
<organism evidence="2 3">
    <name type="scientific">Canna indica</name>
    <name type="common">Indian-shot</name>
    <dbReference type="NCBI Taxonomy" id="4628"/>
    <lineage>
        <taxon>Eukaryota</taxon>
        <taxon>Viridiplantae</taxon>
        <taxon>Streptophyta</taxon>
        <taxon>Embryophyta</taxon>
        <taxon>Tracheophyta</taxon>
        <taxon>Spermatophyta</taxon>
        <taxon>Magnoliopsida</taxon>
        <taxon>Liliopsida</taxon>
        <taxon>Zingiberales</taxon>
        <taxon>Cannaceae</taxon>
        <taxon>Canna</taxon>
    </lineage>
</organism>
<feature type="compositionally biased region" description="Basic and acidic residues" evidence="1">
    <location>
        <begin position="55"/>
        <end position="67"/>
    </location>
</feature>
<dbReference type="EMBL" id="CP136890">
    <property type="protein sequence ID" value="WOK92672.1"/>
    <property type="molecule type" value="Genomic_DNA"/>
</dbReference>
<dbReference type="PANTHER" id="PTHR34130">
    <property type="entry name" value="OS08G0243800 PROTEIN"/>
    <property type="match status" value="1"/>
</dbReference>
<feature type="region of interest" description="Disordered" evidence="1">
    <location>
        <begin position="1"/>
        <end position="20"/>
    </location>
</feature>
<proteinExistence type="predicted"/>
<evidence type="ECO:0000313" key="3">
    <source>
        <dbReference type="Proteomes" id="UP001327560"/>
    </source>
</evidence>
<accession>A0AAQ3JP62</accession>
<protein>
    <submittedName>
        <fullName evidence="2">Uncharacterized protein</fullName>
    </submittedName>
</protein>
<feature type="region of interest" description="Disordered" evidence="1">
    <location>
        <begin position="46"/>
        <end position="86"/>
    </location>
</feature>
<evidence type="ECO:0000313" key="2">
    <source>
        <dbReference type="EMBL" id="WOK92672.1"/>
    </source>
</evidence>